<dbReference type="EMBL" id="LLXL01002172">
    <property type="protein sequence ID" value="PKK61590.1"/>
    <property type="molecule type" value="Genomic_DNA"/>
</dbReference>
<name>A0A2N1MIX7_9GLOM</name>
<evidence type="ECO:0000313" key="3">
    <source>
        <dbReference type="Proteomes" id="UP000233469"/>
    </source>
</evidence>
<gene>
    <name evidence="2" type="ORF">RhiirC2_791595</name>
</gene>
<dbReference type="InterPro" id="IPR011009">
    <property type="entry name" value="Kinase-like_dom_sf"/>
</dbReference>
<comment type="caution">
    <text evidence="2">The sequence shown here is derived from an EMBL/GenBank/DDBJ whole genome shotgun (WGS) entry which is preliminary data.</text>
</comment>
<evidence type="ECO:0000313" key="2">
    <source>
        <dbReference type="EMBL" id="PKK61590.1"/>
    </source>
</evidence>
<dbReference type="VEuPathDB" id="FungiDB:FUN_017191"/>
<feature type="domain" description="Protein kinase" evidence="1">
    <location>
        <begin position="112"/>
        <end position="364"/>
    </location>
</feature>
<dbReference type="GO" id="GO:0005737">
    <property type="term" value="C:cytoplasm"/>
    <property type="evidence" value="ECO:0007669"/>
    <property type="project" value="TreeGrafter"/>
</dbReference>
<dbReference type="VEuPathDB" id="FungiDB:RhiirFUN_022532"/>
<dbReference type="SUPFAM" id="SSF56112">
    <property type="entry name" value="Protein kinase-like (PK-like)"/>
    <property type="match status" value="1"/>
</dbReference>
<dbReference type="Pfam" id="PF07714">
    <property type="entry name" value="PK_Tyr_Ser-Thr"/>
    <property type="match status" value="1"/>
</dbReference>
<protein>
    <submittedName>
        <fullName evidence="2">Kinase-like protein</fullName>
    </submittedName>
</protein>
<organism evidence="2 3">
    <name type="scientific">Rhizophagus irregularis</name>
    <dbReference type="NCBI Taxonomy" id="588596"/>
    <lineage>
        <taxon>Eukaryota</taxon>
        <taxon>Fungi</taxon>
        <taxon>Fungi incertae sedis</taxon>
        <taxon>Mucoromycota</taxon>
        <taxon>Glomeromycotina</taxon>
        <taxon>Glomeromycetes</taxon>
        <taxon>Glomerales</taxon>
        <taxon>Glomeraceae</taxon>
        <taxon>Rhizophagus</taxon>
    </lineage>
</organism>
<dbReference type="InterPro" id="IPR050167">
    <property type="entry name" value="Ser_Thr_protein_kinase"/>
</dbReference>
<dbReference type="InterPro" id="IPR001245">
    <property type="entry name" value="Ser-Thr/Tyr_kinase_cat_dom"/>
</dbReference>
<reference evidence="2 3" key="1">
    <citation type="submission" date="2016-04" db="EMBL/GenBank/DDBJ databases">
        <title>Genome analyses suggest a sexual origin of heterokaryosis in a supposedly ancient asexual fungus.</title>
        <authorList>
            <person name="Ropars J."/>
            <person name="Sedzielewska K."/>
            <person name="Noel J."/>
            <person name="Charron P."/>
            <person name="Farinelli L."/>
            <person name="Marton T."/>
            <person name="Kruger M."/>
            <person name="Pelin A."/>
            <person name="Brachmann A."/>
            <person name="Corradi N."/>
        </authorList>
    </citation>
    <scope>NUCLEOTIDE SEQUENCE [LARGE SCALE GENOMIC DNA]</scope>
    <source>
        <strain evidence="2 3">C2</strain>
    </source>
</reference>
<dbReference type="Gene3D" id="1.10.510.10">
    <property type="entry name" value="Transferase(Phosphotransferase) domain 1"/>
    <property type="match status" value="1"/>
</dbReference>
<keyword evidence="2" id="KW-0808">Transferase</keyword>
<dbReference type="GO" id="GO:0004672">
    <property type="term" value="F:protein kinase activity"/>
    <property type="evidence" value="ECO:0007669"/>
    <property type="project" value="InterPro"/>
</dbReference>
<reference evidence="2 3" key="2">
    <citation type="submission" date="2017-10" db="EMBL/GenBank/DDBJ databases">
        <title>Extensive intraspecific genome diversity in a model arbuscular mycorrhizal fungus.</title>
        <authorList>
            <person name="Chen E.C.H."/>
            <person name="Morin E."/>
            <person name="Baudet D."/>
            <person name="Noel J."/>
            <person name="Ndikumana S."/>
            <person name="Charron P."/>
            <person name="St-Onge C."/>
            <person name="Giorgi J."/>
            <person name="Grigoriev I.V."/>
            <person name="Roux C."/>
            <person name="Martin F.M."/>
            <person name="Corradi N."/>
        </authorList>
    </citation>
    <scope>NUCLEOTIDE SEQUENCE [LARGE SCALE GENOMIC DNA]</scope>
    <source>
        <strain evidence="2 3">C2</strain>
    </source>
</reference>
<dbReference type="GO" id="GO:0005524">
    <property type="term" value="F:ATP binding"/>
    <property type="evidence" value="ECO:0007669"/>
    <property type="project" value="InterPro"/>
</dbReference>
<dbReference type="PROSITE" id="PS50011">
    <property type="entry name" value="PROTEIN_KINASE_DOM"/>
    <property type="match status" value="1"/>
</dbReference>
<proteinExistence type="predicted"/>
<accession>A0A2N1MIX7</accession>
<sequence>MEKQHVLELFKLKGKNPQIECNFRMSDNEFPKTLDPERIRYLKSLNPELESSLGPKCDLNLPYICDICLHRVLHGKFSSWTSGNELIDSFIQETQLFSPYERYPEWVPHNYLSQIKKIGEGGFGAVFSVIKSSLEEEDKDDKTRKKVYHYRTGPCTVALKKLKGSSSVRFLSFVRDHTRSSTLFIMRFAPQGDLRRYLLRNFDNLLLPNKLGIAQTICAELEKIHAKRWVHGDLHSGNILLLNEENAFISDFGMCRPTDTVEAKDKVYGVISYIAPEIIRGHPYSQAGDIYSLGILLWELTCGIIAFADRSHDVNLILDICDGLRPQTSHYSPIVYNDIIKMCWDPDPSKRPSASEILISIERLCAFRRPKDDSRHPNTEYQIECGGHFFKNNSGFFEPNGYDLIKYSDKAVYISRSFSYKSLQDEIDILLVKSNRSSIVE</sequence>
<dbReference type="AlphaFoldDB" id="A0A2N1MIX7"/>
<dbReference type="GO" id="GO:0007165">
    <property type="term" value="P:signal transduction"/>
    <property type="evidence" value="ECO:0007669"/>
    <property type="project" value="TreeGrafter"/>
</dbReference>
<dbReference type="VEuPathDB" id="FungiDB:RhiirA1_537950"/>
<dbReference type="Proteomes" id="UP000233469">
    <property type="component" value="Unassembled WGS sequence"/>
</dbReference>
<dbReference type="InterPro" id="IPR000719">
    <property type="entry name" value="Prot_kinase_dom"/>
</dbReference>
<keyword evidence="2" id="KW-0418">Kinase</keyword>
<evidence type="ECO:0000259" key="1">
    <source>
        <dbReference type="PROSITE" id="PS50011"/>
    </source>
</evidence>
<dbReference type="PANTHER" id="PTHR23257">
    <property type="entry name" value="SERINE-THREONINE PROTEIN KINASE"/>
    <property type="match status" value="1"/>
</dbReference>